<evidence type="ECO:0008006" key="2">
    <source>
        <dbReference type="Google" id="ProtNLM"/>
    </source>
</evidence>
<dbReference type="PANTHER" id="PTHR20854:SF4">
    <property type="entry name" value="INOSITOL-1-MONOPHOSPHATASE-RELATED"/>
    <property type="match status" value="1"/>
</dbReference>
<dbReference type="GO" id="GO:0007165">
    <property type="term" value="P:signal transduction"/>
    <property type="evidence" value="ECO:0007669"/>
    <property type="project" value="TreeGrafter"/>
</dbReference>
<dbReference type="EMBL" id="BARU01009360">
    <property type="protein sequence ID" value="GAH36007.1"/>
    <property type="molecule type" value="Genomic_DNA"/>
</dbReference>
<sequence>YSEAAKDAAQKAGRILRENIDKPSKIFFKGAIDLVTNFDNQAQEAIFKHLSSCFPGHDFLAEEGLNKEEAAGFRWIFDPLDGTTNYAHNFPIFCVSIALERKGG</sequence>
<evidence type="ECO:0000313" key="1">
    <source>
        <dbReference type="EMBL" id="GAH36007.1"/>
    </source>
</evidence>
<proteinExistence type="predicted"/>
<reference evidence="1" key="1">
    <citation type="journal article" date="2014" name="Front. Microbiol.">
        <title>High frequency of phylogenetically diverse reductive dehalogenase-homologous genes in deep subseafloor sedimentary metagenomes.</title>
        <authorList>
            <person name="Kawai M."/>
            <person name="Futagami T."/>
            <person name="Toyoda A."/>
            <person name="Takaki Y."/>
            <person name="Nishi S."/>
            <person name="Hori S."/>
            <person name="Arai W."/>
            <person name="Tsubouchi T."/>
            <person name="Morono Y."/>
            <person name="Uchiyama I."/>
            <person name="Ito T."/>
            <person name="Fujiyama A."/>
            <person name="Inagaki F."/>
            <person name="Takami H."/>
        </authorList>
    </citation>
    <scope>NUCLEOTIDE SEQUENCE</scope>
    <source>
        <strain evidence="1">Expedition CK06-06</strain>
    </source>
</reference>
<dbReference type="PANTHER" id="PTHR20854">
    <property type="entry name" value="INOSITOL MONOPHOSPHATASE"/>
    <property type="match status" value="1"/>
</dbReference>
<name>X1ETX7_9ZZZZ</name>
<dbReference type="GO" id="GO:0006020">
    <property type="term" value="P:inositol metabolic process"/>
    <property type="evidence" value="ECO:0007669"/>
    <property type="project" value="TreeGrafter"/>
</dbReference>
<organism evidence="1">
    <name type="scientific">marine sediment metagenome</name>
    <dbReference type="NCBI Taxonomy" id="412755"/>
    <lineage>
        <taxon>unclassified sequences</taxon>
        <taxon>metagenomes</taxon>
        <taxon>ecological metagenomes</taxon>
    </lineage>
</organism>
<accession>X1ETX7</accession>
<gene>
    <name evidence="1" type="ORF">S03H2_18078</name>
</gene>
<protein>
    <recommendedName>
        <fullName evidence="2">Inositol monophosphatase</fullName>
    </recommendedName>
</protein>
<dbReference type="PRINTS" id="PR00377">
    <property type="entry name" value="IMPHPHTASES"/>
</dbReference>
<comment type="caution">
    <text evidence="1">The sequence shown here is derived from an EMBL/GenBank/DDBJ whole genome shotgun (WGS) entry which is preliminary data.</text>
</comment>
<dbReference type="SUPFAM" id="SSF56655">
    <property type="entry name" value="Carbohydrate phosphatase"/>
    <property type="match status" value="1"/>
</dbReference>
<dbReference type="GO" id="GO:0008934">
    <property type="term" value="F:inositol monophosphate 1-phosphatase activity"/>
    <property type="evidence" value="ECO:0007669"/>
    <property type="project" value="TreeGrafter"/>
</dbReference>
<dbReference type="Gene3D" id="3.30.540.10">
    <property type="entry name" value="Fructose-1,6-Bisphosphatase, subunit A, domain 1"/>
    <property type="match status" value="1"/>
</dbReference>
<dbReference type="AlphaFoldDB" id="X1ETX7"/>
<feature type="non-terminal residue" evidence="1">
    <location>
        <position position="1"/>
    </location>
</feature>
<dbReference type="Pfam" id="PF00459">
    <property type="entry name" value="Inositol_P"/>
    <property type="match status" value="1"/>
</dbReference>
<dbReference type="InterPro" id="IPR000760">
    <property type="entry name" value="Inositol_monophosphatase-like"/>
</dbReference>